<protein>
    <recommendedName>
        <fullName evidence="2">Ricin B lectin domain-containing protein</fullName>
    </recommendedName>
</protein>
<organism evidence="3 4">
    <name type="scientific">Saitozyma podzolica</name>
    <dbReference type="NCBI Taxonomy" id="1890683"/>
    <lineage>
        <taxon>Eukaryota</taxon>
        <taxon>Fungi</taxon>
        <taxon>Dikarya</taxon>
        <taxon>Basidiomycota</taxon>
        <taxon>Agaricomycotina</taxon>
        <taxon>Tremellomycetes</taxon>
        <taxon>Tremellales</taxon>
        <taxon>Trimorphomycetaceae</taxon>
        <taxon>Saitozyma</taxon>
    </lineage>
</organism>
<evidence type="ECO:0000313" key="4">
    <source>
        <dbReference type="Proteomes" id="UP000279259"/>
    </source>
</evidence>
<gene>
    <name evidence="3" type="ORF">EHS25_003925</name>
</gene>
<feature type="signal peptide" evidence="1">
    <location>
        <begin position="1"/>
        <end position="15"/>
    </location>
</feature>
<dbReference type="InterPro" id="IPR035992">
    <property type="entry name" value="Ricin_B-like_lectins"/>
</dbReference>
<dbReference type="InterPro" id="IPR000772">
    <property type="entry name" value="Ricin_B_lectin"/>
</dbReference>
<dbReference type="SUPFAM" id="SSF49870">
    <property type="entry name" value="Osmotin, thaumatin-like protein"/>
    <property type="match status" value="1"/>
</dbReference>
<proteinExistence type="predicted"/>
<dbReference type="CDD" id="cd00161">
    <property type="entry name" value="beta-trefoil_Ricin-like"/>
    <property type="match status" value="1"/>
</dbReference>
<accession>A0A427Y3X3</accession>
<evidence type="ECO:0000259" key="2">
    <source>
        <dbReference type="SMART" id="SM00458"/>
    </source>
</evidence>
<dbReference type="OrthoDB" id="6770063at2759"/>
<dbReference type="Gene3D" id="2.80.10.50">
    <property type="match status" value="2"/>
</dbReference>
<dbReference type="PROSITE" id="PS50231">
    <property type="entry name" value="RICIN_B_LECTIN"/>
    <property type="match status" value="1"/>
</dbReference>
<dbReference type="InterPro" id="IPR037176">
    <property type="entry name" value="Osmotin/thaumatin-like_sf"/>
</dbReference>
<feature type="chain" id="PRO_5019587410" description="Ricin B lectin domain-containing protein" evidence="1">
    <location>
        <begin position="16"/>
        <end position="328"/>
    </location>
</feature>
<keyword evidence="4" id="KW-1185">Reference proteome</keyword>
<name>A0A427Y3X3_9TREE</name>
<comment type="caution">
    <text evidence="3">The sequence shown here is derived from an EMBL/GenBank/DDBJ whole genome shotgun (WGS) entry which is preliminary data.</text>
</comment>
<dbReference type="SMART" id="SM00458">
    <property type="entry name" value="RICIN"/>
    <property type="match status" value="1"/>
</dbReference>
<keyword evidence="1" id="KW-0732">Signal</keyword>
<evidence type="ECO:0000313" key="3">
    <source>
        <dbReference type="EMBL" id="RSH85784.1"/>
    </source>
</evidence>
<reference evidence="3 4" key="1">
    <citation type="submission" date="2018-11" db="EMBL/GenBank/DDBJ databases">
        <title>Genome sequence of Saitozyma podzolica DSM 27192.</title>
        <authorList>
            <person name="Aliyu H."/>
            <person name="Gorte O."/>
            <person name="Ochsenreither K."/>
        </authorList>
    </citation>
    <scope>NUCLEOTIDE SEQUENCE [LARGE SCALE GENOMIC DNA]</scope>
    <source>
        <strain evidence="3 4">DSM 27192</strain>
    </source>
</reference>
<dbReference type="EMBL" id="RSCD01000019">
    <property type="protein sequence ID" value="RSH85784.1"/>
    <property type="molecule type" value="Genomic_DNA"/>
</dbReference>
<sequence>MLSVVLLSPLPLCVGAAVKRANPTIQLVNRCSNAVQPYIAGINPSGLPSPDVLQPGDAATYTFDQSFVGTIYGLESGLTSNQFIQAGFSLFNNYYWLQTDKGWNFPLGIASIFFSRLVNLSDGLHNASQNAIYKSSEGYCNPDLCNNPYCDSLTVYSYPPTIPSSASDPAPQPPLYECAGQGTNYQVVFCSGKNPPTYVQLHPNGDMSKCVDLSGDIRQDGQAVQIYDCNGTPAQKWILNSGETKVMLAGTNFCLDATQGLPTDGTKMKIWTCYDGLPQQDWWWTGDNRIALTNQGMCLDLTDGNLSDGNQLQVWQCSTGNTNQIWTS</sequence>
<feature type="domain" description="Ricin B lectin" evidence="2">
    <location>
        <begin position="195"/>
        <end position="328"/>
    </location>
</feature>
<evidence type="ECO:0000256" key="1">
    <source>
        <dbReference type="SAM" id="SignalP"/>
    </source>
</evidence>
<dbReference type="Pfam" id="PF00652">
    <property type="entry name" value="Ricin_B_lectin"/>
    <property type="match status" value="1"/>
</dbReference>
<dbReference type="SUPFAM" id="SSF50370">
    <property type="entry name" value="Ricin B-like lectins"/>
    <property type="match status" value="1"/>
</dbReference>
<dbReference type="Proteomes" id="UP000279259">
    <property type="component" value="Unassembled WGS sequence"/>
</dbReference>
<dbReference type="AlphaFoldDB" id="A0A427Y3X3"/>